<evidence type="ECO:0000313" key="2">
    <source>
        <dbReference type="EMBL" id="MCI10692.1"/>
    </source>
</evidence>
<dbReference type="EMBL" id="LXQA010077231">
    <property type="protein sequence ID" value="MCI10692.1"/>
    <property type="molecule type" value="Genomic_DNA"/>
</dbReference>
<keyword evidence="3" id="KW-1185">Reference proteome</keyword>
<dbReference type="Gene3D" id="2.40.50.140">
    <property type="entry name" value="Nucleic acid-binding proteins"/>
    <property type="match status" value="2"/>
</dbReference>
<name>A0A392PG01_9FABA</name>
<comment type="caution">
    <text evidence="2">The sequence shown here is derived from an EMBL/GenBank/DDBJ whole genome shotgun (WGS) entry which is preliminary data.</text>
</comment>
<dbReference type="Proteomes" id="UP000265520">
    <property type="component" value="Unassembled WGS sequence"/>
</dbReference>
<dbReference type="InterPro" id="IPR012340">
    <property type="entry name" value="NA-bd_OB-fold"/>
</dbReference>
<accession>A0A392PG01</accession>
<sequence>MFEPKIEEGQVYQMSFFSVVPQTGFYRTTLHSYKLIFQIKTKVVSVKSSDISHHGLTLTTLAEVRSHFVVSTGISAEREYVREGEITKMVVVELTDASGKCECALFGDYVDELNKKMGKTGERFRVVVIQFAKVKIFRGNID</sequence>
<dbReference type="AlphaFoldDB" id="A0A392PG01"/>
<organism evidence="2 3">
    <name type="scientific">Trifolium medium</name>
    <dbReference type="NCBI Taxonomy" id="97028"/>
    <lineage>
        <taxon>Eukaryota</taxon>
        <taxon>Viridiplantae</taxon>
        <taxon>Streptophyta</taxon>
        <taxon>Embryophyta</taxon>
        <taxon>Tracheophyta</taxon>
        <taxon>Spermatophyta</taxon>
        <taxon>Magnoliopsida</taxon>
        <taxon>eudicotyledons</taxon>
        <taxon>Gunneridae</taxon>
        <taxon>Pentapetalae</taxon>
        <taxon>rosids</taxon>
        <taxon>fabids</taxon>
        <taxon>Fabales</taxon>
        <taxon>Fabaceae</taxon>
        <taxon>Papilionoideae</taxon>
        <taxon>50 kb inversion clade</taxon>
        <taxon>NPAAA clade</taxon>
        <taxon>Hologalegina</taxon>
        <taxon>IRL clade</taxon>
        <taxon>Trifolieae</taxon>
        <taxon>Trifolium</taxon>
    </lineage>
</organism>
<dbReference type="SUPFAM" id="SSF50249">
    <property type="entry name" value="Nucleic acid-binding proteins"/>
    <property type="match status" value="1"/>
</dbReference>
<protein>
    <submittedName>
        <fullName evidence="2">Replication factor A protein</fullName>
    </submittedName>
</protein>
<evidence type="ECO:0000313" key="3">
    <source>
        <dbReference type="Proteomes" id="UP000265520"/>
    </source>
</evidence>
<dbReference type="Pfam" id="PF02721">
    <property type="entry name" value="DUF223"/>
    <property type="match status" value="1"/>
</dbReference>
<proteinExistence type="predicted"/>
<dbReference type="InterPro" id="IPR003871">
    <property type="entry name" value="RFA1B/D_OB_1st"/>
</dbReference>
<evidence type="ECO:0000259" key="1">
    <source>
        <dbReference type="Pfam" id="PF02721"/>
    </source>
</evidence>
<reference evidence="2 3" key="1">
    <citation type="journal article" date="2018" name="Front. Plant Sci.">
        <title>Red Clover (Trifolium pratense) and Zigzag Clover (T. medium) - A Picture of Genomic Similarities and Differences.</title>
        <authorList>
            <person name="Dluhosova J."/>
            <person name="Istvanek J."/>
            <person name="Nedelnik J."/>
            <person name="Repkova J."/>
        </authorList>
    </citation>
    <scope>NUCLEOTIDE SEQUENCE [LARGE SCALE GENOMIC DNA]</scope>
    <source>
        <strain evidence="3">cv. 10/8</strain>
        <tissue evidence="2">Leaf</tissue>
    </source>
</reference>
<feature type="domain" description="Replication protein A 70 kDa DNA-binding subunit B/D first OB fold" evidence="1">
    <location>
        <begin position="2"/>
        <end position="44"/>
    </location>
</feature>